<sequence>SAMAAKRRSVPEPGPPAAKRVCLGEEEFNGARFKAMLRDPESAGKGLETFISIAKTLPSPEIYDVVEGYIKISMECAEIFKLLDGERKPEDEMLLIFQALEAILLRTASDLSHFSVVGMNVVKKVIYSYMRLVYAALFSENHRQVLVKRITVVFIGCLVLARGCLTLLSAMVAQGPDSARDVYSHFDFNNKCLPGLLKRRCKKGRTDVRMAYIQFALSFLIAGDNAILTQVLELKDFIPDILRSEIKEDRISTVNLLLSTLRTKVIQNKNITKTQKVRFFTAEVLIHIASLYRWNGITDVSPEDLKGTQGSEEVGKIMVRELVHNFLMDLCCSLKHGITFYDPSLGTSGKGGNVVLLRFLLGLKTATEDEMVADLMVNILKVCPDLLNKYFKESHYSFVPRLKSAWMDNIKLVKKIYEAQPEISNSFKTSEFVPLARLLSMVMVTTVPAVCNKMMFTQGLNLPSTAVKHSILSLVAMVLRRALKNIEYCLNEETWQKSEVYTPSMMQEFVQLYREAISKLLPDMNNIVAVWQSLLKQGREHHEGQEEKKESDVSTVKAMTETEVAEQHEDGETLFLKAALLQVICLYQKVVPHLVARSNFDFSKLLKGIVTEKGIQEKVPPVLQHHILKVALELPANKFAWFRVQDVSEAEKASGEKSVFYLLMKMFVTSNHSHLKISTKKLIIKVLRDSGVFEYTWKELSVWLEHLDNTKEDKKEAVIQFLERILLKLVTNPYPYTDKAADLVQEASILQVNMFKQDADNLSIPISHIDDILDMVDVLIEGSDGLNEEIGFTLNEDMIIQTFPFSAIVPAALEARNMLLLQTENGTGTHIVEYLVSVFTDLLHSQREPLAICLMFQLYDKDLQSLKVSKYPQLYRFNQYYKSWIPQQSQEPVFINQKEVCSEPAVALDSGFSTLLKEAYERGNNTLLEDNIQTKLRDFALQLLPEQLLLGVKHVLLYLKSTVENFGNLGKALGPHLVDLYVDLLNIMLIRGNQIELDNQQKREEHQSESDLFMDEESLITEESSGDKTLEESLMLIFRHPTLETWFLALEQRSLPQHSLNPITVKLLSAHLNAGVLHLLKTGAPILERMNHTHVLLKYFEAITKSVLEELQAVGKDKNQVSPKKSYQLEALQELHMYMAAAQLKEITLTMLQLPEMSLTAQKSRKSPKKGKQLSFYGQVLVQLLTESYQRQPQQQALLSTEHVKSLGILMSASASKDLEKVFLQTLRSEPVLTHAVSPEVHIHCLNQRSKTSLAIVAMLIEHCRTHLLQFELWCLSGDTGKYLKKNLERFLPLINVYLQYRDRYDFTRPSAVVSAVTPVLRKTLWKELCGAFQDTEVSHETTMKLQILSKLLPSSKSKGLRNLIDQLPVALENARNKESWTVADAISTALENSEELSSWRRRLLSACMKGLVVMYNSSKDESKQEVERPMLLRLEELLHLVEEVDPDTWYSFVKTGLKYRYRDEAFLKVLNIALQLLYKKESSLSHSLVKLSKLHMMVTQHSLFLSSILRSREDDGTNIQTREALVDILLTVVKLSPSLCESSHLAVFLGAYGATLSAVDQKILLLLQLYEKNNQSLIKSRNLLWGPAAVEHHKTCKSLGKSLWQQPSMEEILCLLDREKMMKTILSFPQHRRLLPSQGLQEALYRDENVKSLDDLYDPCFLLQLFSELTRPEYVVACHKFVEVNALGLTVAALSSYDSNMRAAAYFVLTSFRPHLEGARFREKDQLLYLLDTVQNGITQPNLRFTFSLTLYIARVAQQILKPEEHMYIKVNRFLLSHQYLDLRKVPGFFQLFYSFDFEHKTEREWILRFLGEGLRDKHCYELYDYQRIFQVILSFFSSPLCDESSQSRILEILQNAAHVTRAAYELIQDHSLLTWIMHILEKRFLENKLLNKIISLLDTLWITNLGSKRESKNQSQENRKFLPIQLVTEFLCVLITLIKHIWTLDLPKLTQFLSTLKSVLEYRAVVVEAFKEMGRFTVNDGVLSNKEILLLLQKWSIIGKDLQLQEDLQALLQKHQIKELLRNIKEKRKPQASSHAHHRLRKKNEIEAEDDTGADLKVSQLEKCRDHLNSIFAHWEPVFPALPTKLQGEPLNSADLEDETVSLTCASTYVVTKWLVRSVIEHSLNVQNVPLILRWLQNCVLPYPVAVQEVLRDETLRNNIFKFYTKVCEASTGMAGLLKELCLFSSIMLHLMDAQGLTNDSFHELVSALCLSAMSEEDANKKAVCIFLTSVYIGDKWLGAQEPGMLITHVKLICSCTEDKLNSGDLETREQDEQTIVPLCKTLYLATLRH</sequence>
<feature type="non-terminal residue" evidence="6">
    <location>
        <position position="1"/>
    </location>
</feature>
<dbReference type="GO" id="GO:0005730">
    <property type="term" value="C:nucleolus"/>
    <property type="evidence" value="ECO:0007669"/>
    <property type="project" value="TreeGrafter"/>
</dbReference>
<evidence type="ECO:0000313" key="6">
    <source>
        <dbReference type="EMBL" id="NWU94703.1"/>
    </source>
</evidence>
<evidence type="ECO:0000256" key="2">
    <source>
        <dbReference type="SAM" id="Phobius"/>
    </source>
</evidence>
<feature type="domain" description="URB1 central HEAT repeat" evidence="5">
    <location>
        <begin position="655"/>
        <end position="752"/>
    </location>
</feature>
<dbReference type="EMBL" id="VZRI01006751">
    <property type="protein sequence ID" value="NWU94703.1"/>
    <property type="molecule type" value="Genomic_DNA"/>
</dbReference>
<proteinExistence type="predicted"/>
<keyword evidence="2" id="KW-1133">Transmembrane helix</keyword>
<comment type="caution">
    <text evidence="6">The sequence shown here is derived from an EMBL/GenBank/DDBJ whole genome shotgun (WGS) entry which is preliminary data.</text>
</comment>
<evidence type="ECO:0000256" key="1">
    <source>
        <dbReference type="SAM" id="MobiDB-lite"/>
    </source>
</evidence>
<feature type="compositionally biased region" description="Basic residues" evidence="1">
    <location>
        <begin position="2029"/>
        <end position="2044"/>
    </location>
</feature>
<feature type="transmembrane region" description="Helical" evidence="2">
    <location>
        <begin position="150"/>
        <end position="173"/>
    </location>
</feature>
<feature type="domain" description="URB1 C-terminal" evidence="4">
    <location>
        <begin position="1688"/>
        <end position="1877"/>
    </location>
</feature>
<feature type="region of interest" description="Disordered" evidence="1">
    <location>
        <begin position="2029"/>
        <end position="2048"/>
    </location>
</feature>
<dbReference type="Pfam" id="PF11707">
    <property type="entry name" value="Npa1"/>
    <property type="match status" value="1"/>
</dbReference>
<name>A0A7K6AXI9_UPUEP</name>
<dbReference type="Pfam" id="PF16201">
    <property type="entry name" value="NopRA1"/>
    <property type="match status" value="1"/>
</dbReference>
<evidence type="ECO:0000313" key="7">
    <source>
        <dbReference type="Proteomes" id="UP000544127"/>
    </source>
</evidence>
<reference evidence="6 7" key="1">
    <citation type="submission" date="2019-09" db="EMBL/GenBank/DDBJ databases">
        <title>Bird 10,000 Genomes (B10K) Project - Family phase.</title>
        <authorList>
            <person name="Zhang G."/>
        </authorList>
    </citation>
    <scope>NUCLEOTIDE SEQUENCE [LARGE SCALE GENOMIC DNA]</scope>
    <source>
        <strain evidence="6">B10K-DU-012-37</strain>
    </source>
</reference>
<dbReference type="PANTHER" id="PTHR13500">
    <property type="entry name" value="NUCLEOLAR PRERIBOSOMAL-ASSOCIATED PROTEIN 1"/>
    <property type="match status" value="1"/>
</dbReference>
<dbReference type="Pfam" id="PF26140">
    <property type="entry name" value="HEAT_URB1"/>
    <property type="match status" value="1"/>
</dbReference>
<keyword evidence="2" id="KW-0472">Membrane</keyword>
<gene>
    <name evidence="6" type="primary">Urb1</name>
    <name evidence="6" type="ORF">UPUEPO_R02002</name>
</gene>
<evidence type="ECO:0000259" key="5">
    <source>
        <dbReference type="Pfam" id="PF26140"/>
    </source>
</evidence>
<accession>A0A7K6AXI9</accession>
<protein>
    <submittedName>
        <fullName evidence="6">NPA1P protein</fullName>
    </submittedName>
</protein>
<dbReference type="InterPro" id="IPR059018">
    <property type="entry name" value="HEAT_URB1"/>
</dbReference>
<feature type="non-terminal residue" evidence="6">
    <location>
        <position position="2292"/>
    </location>
</feature>
<feature type="domain" description="URB1 N-terminal" evidence="3">
    <location>
        <begin position="76"/>
        <end position="409"/>
    </location>
</feature>
<dbReference type="GO" id="GO:0000463">
    <property type="term" value="P:maturation of LSU-rRNA from tricistronic rRNA transcript (SSU-rRNA, 5.8S rRNA, LSU-rRNA)"/>
    <property type="evidence" value="ECO:0007669"/>
    <property type="project" value="TreeGrafter"/>
</dbReference>
<dbReference type="OrthoDB" id="72892at2759"/>
<organism evidence="6 7">
    <name type="scientific">Upupa epops</name>
    <name type="common">Eurasian hoopoe</name>
    <dbReference type="NCBI Taxonomy" id="57439"/>
    <lineage>
        <taxon>Eukaryota</taxon>
        <taxon>Metazoa</taxon>
        <taxon>Chordata</taxon>
        <taxon>Craniata</taxon>
        <taxon>Vertebrata</taxon>
        <taxon>Euteleostomi</taxon>
        <taxon>Archelosauria</taxon>
        <taxon>Archosauria</taxon>
        <taxon>Dinosauria</taxon>
        <taxon>Saurischia</taxon>
        <taxon>Theropoda</taxon>
        <taxon>Coelurosauria</taxon>
        <taxon>Aves</taxon>
        <taxon>Neognathae</taxon>
        <taxon>Neoaves</taxon>
        <taxon>Telluraves</taxon>
        <taxon>Coraciimorphae</taxon>
        <taxon>Bucerotiformes</taxon>
        <taxon>Upupidae</taxon>
        <taxon>Upupa</taxon>
    </lineage>
</organism>
<dbReference type="PANTHER" id="PTHR13500:SF0">
    <property type="entry name" value="NUCLEOLAR PRE-RIBOSOMAL-ASSOCIATED PROTEIN 1"/>
    <property type="match status" value="1"/>
</dbReference>
<evidence type="ECO:0000259" key="4">
    <source>
        <dbReference type="Pfam" id="PF16201"/>
    </source>
</evidence>
<keyword evidence="2" id="KW-0812">Transmembrane</keyword>
<dbReference type="InterPro" id="IPR021714">
    <property type="entry name" value="URB1_N"/>
</dbReference>
<keyword evidence="7" id="KW-1185">Reference proteome</keyword>
<dbReference type="InterPro" id="IPR032436">
    <property type="entry name" value="URB1_C"/>
</dbReference>
<evidence type="ECO:0000259" key="3">
    <source>
        <dbReference type="Pfam" id="PF11707"/>
    </source>
</evidence>
<dbReference type="GO" id="GO:0000466">
    <property type="term" value="P:maturation of 5.8S rRNA from tricistronic rRNA transcript (SSU-rRNA, 5.8S rRNA, LSU-rRNA)"/>
    <property type="evidence" value="ECO:0007669"/>
    <property type="project" value="TreeGrafter"/>
</dbReference>
<dbReference type="InterPro" id="IPR039844">
    <property type="entry name" value="URB1"/>
</dbReference>
<dbReference type="Proteomes" id="UP000544127">
    <property type="component" value="Unassembled WGS sequence"/>
</dbReference>